<dbReference type="RefSeq" id="WP_002642360.1">
    <property type="nucleotide sequence ID" value="NZ_CP019448.1"/>
</dbReference>
<dbReference type="Proteomes" id="UP000017813">
    <property type="component" value="Unassembled WGS sequence"/>
</dbReference>
<gene>
    <name evidence="1" type="ORF">HMPREF9021_01550</name>
</gene>
<organism evidence="1 2">
    <name type="scientific">Simonsiella muelleri ATCC 29453</name>
    <dbReference type="NCBI Taxonomy" id="641147"/>
    <lineage>
        <taxon>Bacteria</taxon>
        <taxon>Pseudomonadati</taxon>
        <taxon>Pseudomonadota</taxon>
        <taxon>Betaproteobacteria</taxon>
        <taxon>Neisseriales</taxon>
        <taxon>Neisseriaceae</taxon>
        <taxon>Simonsiella</taxon>
    </lineage>
</organism>
<dbReference type="EMBL" id="ADCY02000044">
    <property type="protein sequence ID" value="EFG30581.1"/>
    <property type="molecule type" value="Genomic_DNA"/>
</dbReference>
<dbReference type="KEGG" id="smur:BWP33_11345"/>
<sequence length="36" mass="3768">MKELNIKDMTLVSGGVQWDKVGAGLGAVGIGLALYY</sequence>
<dbReference type="AlphaFoldDB" id="V9HKN3"/>
<keyword evidence="2" id="KW-1185">Reference proteome</keyword>
<evidence type="ECO:0000313" key="2">
    <source>
        <dbReference type="Proteomes" id="UP000017813"/>
    </source>
</evidence>
<evidence type="ECO:0000313" key="1">
    <source>
        <dbReference type="EMBL" id="EFG30581.1"/>
    </source>
</evidence>
<proteinExistence type="predicted"/>
<dbReference type="NCBIfam" id="TIGR01847">
    <property type="entry name" value="bacteriocin_sig"/>
    <property type="match status" value="1"/>
</dbReference>
<protein>
    <submittedName>
        <fullName evidence="1">Uncharacterized protein</fullName>
    </submittedName>
</protein>
<reference evidence="1 2" key="1">
    <citation type="submission" date="2010-03" db="EMBL/GenBank/DDBJ databases">
        <authorList>
            <consortium name="The Broad Institute Genome Sequencing Platform"/>
            <person name="Ward D."/>
            <person name="Earl A."/>
            <person name="Feldgarden M."/>
            <person name="Gevers D."/>
            <person name="Young S."/>
            <person name="Zeng Q."/>
            <person name="Koehrsen M."/>
            <person name="Alvarado L."/>
            <person name="Berlin A.M."/>
            <person name="Borenstein D."/>
            <person name="Chapman S.B."/>
            <person name="Chen Z."/>
            <person name="Engels R."/>
            <person name="Freedman E."/>
            <person name="Gellesch M."/>
            <person name="Goldberg J."/>
            <person name="Griggs A."/>
            <person name="Gujja S."/>
            <person name="Heilman E.R."/>
            <person name="Heiman D.I."/>
            <person name="Hepburn T.A."/>
            <person name="Howarth C."/>
            <person name="Jen D."/>
            <person name="Larson L."/>
            <person name="Mehta T."/>
            <person name="Park D."/>
            <person name="Pearson M."/>
            <person name="Richards J."/>
            <person name="Roberts A."/>
            <person name="Saif S."/>
            <person name="Shea T.D."/>
            <person name="Shenoy N."/>
            <person name="Sisk P."/>
            <person name="Stolte C."/>
            <person name="Sykes S.N."/>
            <person name="Walk T."/>
            <person name="White J."/>
            <person name="Yandava C."/>
            <person name="Izard J."/>
            <person name="Baranova O.V."/>
            <person name="Blanton J.M."/>
            <person name="Tanner A.C."/>
            <person name="Dewhirst F."/>
            <person name="Haas B."/>
            <person name="Nusbaum C."/>
            <person name="Birren B."/>
        </authorList>
    </citation>
    <scope>NUCLEOTIDE SEQUENCE [LARGE SCALE GENOMIC DNA]</scope>
    <source>
        <strain evidence="1 2">ATCC 29453</strain>
    </source>
</reference>
<accession>V9HKN3</accession>
<dbReference type="HOGENOM" id="CLU_3358508_0_0_4"/>
<comment type="caution">
    <text evidence="1">The sequence shown here is derived from an EMBL/GenBank/DDBJ whole genome shotgun (WGS) entry which is preliminary data.</text>
</comment>
<dbReference type="STRING" id="641147.HMPREF9021_01550"/>
<name>V9HKN3_9NEIS</name>
<dbReference type="InterPro" id="IPR010133">
    <property type="entry name" value="Bacteriocin_signal_seq"/>
</dbReference>
<reference evidence="1 2" key="2">
    <citation type="submission" date="2011-10" db="EMBL/GenBank/DDBJ databases">
        <title>The Genome Sequence of Simonsiella muelleri ATCC 29453.</title>
        <authorList>
            <consortium name="The Broad Institute Genome Sequencing Platform"/>
            <consortium name="The Broad Institute Genome Sequencing Center for Infectious Disease"/>
            <person name="Earl A."/>
            <person name="Ward D."/>
            <person name="Feldgarden M."/>
            <person name="Gevers D."/>
            <person name="Izard J."/>
            <person name="Baranova O.V."/>
            <person name="Blanton J.M."/>
            <person name="Tanner A.C."/>
            <person name="Dewhirst F."/>
            <person name="Young S.K."/>
            <person name="Zeng Q."/>
            <person name="Gargeya S."/>
            <person name="Fitzgerald M."/>
            <person name="Haas B."/>
            <person name="Abouelleil A."/>
            <person name="Alvarado L."/>
            <person name="Arachchi H.M."/>
            <person name="Berlin A."/>
            <person name="Brown A."/>
            <person name="Chapman S.B."/>
            <person name="Chen Z."/>
            <person name="Dunbar C."/>
            <person name="Freedman E."/>
            <person name="Gearin G."/>
            <person name="Goldberg J."/>
            <person name="Griggs A."/>
            <person name="Gujja S."/>
            <person name="Heiman D."/>
            <person name="Howarth C."/>
            <person name="Larson L."/>
            <person name="Lui A."/>
            <person name="MacDonald P.J.P."/>
            <person name="Montmayeur A."/>
            <person name="Murphy C."/>
            <person name="Neiman D."/>
            <person name="Pearson M."/>
            <person name="Priest M."/>
            <person name="Roberts A."/>
            <person name="Saif S."/>
            <person name="Shea T."/>
            <person name="Shenoy N."/>
            <person name="Sisk P."/>
            <person name="Stolte C."/>
            <person name="Sykes S."/>
            <person name="Wortman J."/>
            <person name="Nusbaum C."/>
            <person name="Birren B."/>
        </authorList>
    </citation>
    <scope>NUCLEOTIDE SEQUENCE [LARGE SCALE GENOMIC DNA]</scope>
    <source>
        <strain evidence="1 2">ATCC 29453</strain>
    </source>
</reference>